<protein>
    <submittedName>
        <fullName evidence="1">Uncharacterized protein</fullName>
    </submittedName>
</protein>
<evidence type="ECO:0000313" key="1">
    <source>
        <dbReference type="EMBL" id="PAV61111.1"/>
    </source>
</evidence>
<proteinExistence type="predicted"/>
<dbReference type="Proteomes" id="UP000218231">
    <property type="component" value="Unassembled WGS sequence"/>
</dbReference>
<evidence type="ECO:0000313" key="2">
    <source>
        <dbReference type="Proteomes" id="UP000218231"/>
    </source>
</evidence>
<dbReference type="EMBL" id="LIAE01010434">
    <property type="protein sequence ID" value="PAV61111.1"/>
    <property type="molecule type" value="Genomic_DNA"/>
</dbReference>
<keyword evidence="2" id="KW-1185">Reference proteome</keyword>
<name>A0A2A2JHM7_9BILA</name>
<accession>A0A2A2JHM7</accession>
<comment type="caution">
    <text evidence="1">The sequence shown here is derived from an EMBL/GenBank/DDBJ whole genome shotgun (WGS) entry which is preliminary data.</text>
</comment>
<sequence length="102" mass="10779">MLMMETGGMMDEFDAIPDVKPDLNMLMNRPLTGGLDGLSAKSSPPSTCSGGLDPYASMMGCGGTTNILPATSPNHGMLLIQMAIIDKIIIVNSRAFLLSFVK</sequence>
<gene>
    <name evidence="1" type="ORF">WR25_27271</name>
</gene>
<reference evidence="1 2" key="1">
    <citation type="journal article" date="2017" name="Curr. Biol.">
        <title>Genome architecture and evolution of a unichromosomal asexual nematode.</title>
        <authorList>
            <person name="Fradin H."/>
            <person name="Zegar C."/>
            <person name="Gutwein M."/>
            <person name="Lucas J."/>
            <person name="Kovtun M."/>
            <person name="Corcoran D."/>
            <person name="Baugh L.R."/>
            <person name="Kiontke K."/>
            <person name="Gunsalus K."/>
            <person name="Fitch D.H."/>
            <person name="Piano F."/>
        </authorList>
    </citation>
    <scope>NUCLEOTIDE SEQUENCE [LARGE SCALE GENOMIC DNA]</scope>
    <source>
        <strain evidence="1">PF1309</strain>
    </source>
</reference>
<organism evidence="1 2">
    <name type="scientific">Diploscapter pachys</name>
    <dbReference type="NCBI Taxonomy" id="2018661"/>
    <lineage>
        <taxon>Eukaryota</taxon>
        <taxon>Metazoa</taxon>
        <taxon>Ecdysozoa</taxon>
        <taxon>Nematoda</taxon>
        <taxon>Chromadorea</taxon>
        <taxon>Rhabditida</taxon>
        <taxon>Rhabditina</taxon>
        <taxon>Rhabditomorpha</taxon>
        <taxon>Rhabditoidea</taxon>
        <taxon>Rhabditidae</taxon>
        <taxon>Diploscapter</taxon>
    </lineage>
</organism>
<dbReference type="AlphaFoldDB" id="A0A2A2JHM7"/>